<dbReference type="EMBL" id="UGRY01000002">
    <property type="protein sequence ID" value="SUA72824.1"/>
    <property type="molecule type" value="Genomic_DNA"/>
</dbReference>
<protein>
    <submittedName>
        <fullName evidence="2">Uncharacterized protein</fullName>
    </submittedName>
</protein>
<dbReference type="AlphaFoldDB" id="A0A378Y6V7"/>
<evidence type="ECO:0000313" key="3">
    <source>
        <dbReference type="Proteomes" id="UP000255467"/>
    </source>
</evidence>
<feature type="compositionally biased region" description="Low complexity" evidence="1">
    <location>
        <begin position="561"/>
        <end position="583"/>
    </location>
</feature>
<feature type="compositionally biased region" description="Low complexity" evidence="1">
    <location>
        <begin position="414"/>
        <end position="426"/>
    </location>
</feature>
<evidence type="ECO:0000313" key="2">
    <source>
        <dbReference type="EMBL" id="SUA72824.1"/>
    </source>
</evidence>
<dbReference type="STRING" id="1406858.GCA_000710895_01667"/>
<reference evidence="2 3" key="1">
    <citation type="submission" date="2018-06" db="EMBL/GenBank/DDBJ databases">
        <authorList>
            <consortium name="Pathogen Informatics"/>
            <person name="Doyle S."/>
        </authorList>
    </citation>
    <scope>NUCLEOTIDE SEQUENCE [LARGE SCALE GENOMIC DNA]</scope>
    <source>
        <strain evidence="2 3">NCTC1934</strain>
    </source>
</reference>
<dbReference type="Proteomes" id="UP000255467">
    <property type="component" value="Unassembled WGS sequence"/>
</dbReference>
<proteinExistence type="predicted"/>
<feature type="region of interest" description="Disordered" evidence="1">
    <location>
        <begin position="377"/>
        <end position="601"/>
    </location>
</feature>
<gene>
    <name evidence="2" type="ORF">NCTC1934_00254</name>
</gene>
<sequence length="745" mass="76445">MGFWDGVGDFFSEYGDDILVGAAGVGGFLIAGPAGGALLGGAAAGVVSLAQGNSLGQALGDAALGGTLGLVGGGVGSLGKGLFSMAGGRALARSAVFGGKGAFGNGVRGAIPGAVKGSYRGLDVSGGRFALGGLMSGAAAWGGFTARENYANLQAGGTAGPVPTMDYTSKLIRDGRLTVDSAYTAHVYGPDRSSANWPDGLDLLSTGGEKNYEDFTESVYTSWEMFGRGNTEDAPARSRVQQTSGEDSAAIISYVSSAEELKTKYDDLLAADAALGLTEEEKSILLEEVARISKTSRTQVETAVAGLQDFATVNPTNVEQLSLLISQGAIARATGPMDEDEFVTQLIDTHLAAITGIMDTATQELQALATQVEQLTADDPGANDDNAGDTGDGDNTDGEESGNGNGTPYPYPYPYTNQNPNQYQNGGTTGSQFRPVDFGLNGTPTAVPDASRSGGVDNPSAIREGVGGDDRAPSDAAPPRSTVPTTSSPMPVSSPMPTVAPSTGTELDPLSMLGLLNQNRRDEPTEGDERESRDTDPGPTHPGIVQSGPAAPPTSTTGQQPATSAANTSTANTPATNTSATSPRTQVSSSQPMLRPNTDKPMVYTFPDGRTQEVSPVVYAALDAAFDNAATTDARAAYERTAVKLNEQRLGAPVDPYQLITGDVAQWDQRTALVVAFDTESSGTLEVIVAGELHSFAAEMRDNQGDFGPFAGFFHPPGIDIAGPVDRTAGTVPEADASVVASVPA</sequence>
<feature type="compositionally biased region" description="Low complexity" evidence="1">
    <location>
        <begin position="477"/>
        <end position="503"/>
    </location>
</feature>
<name>A0A378Y6V7_9NOCA</name>
<evidence type="ECO:0000256" key="1">
    <source>
        <dbReference type="SAM" id="MobiDB-lite"/>
    </source>
</evidence>
<organism evidence="2 3">
    <name type="scientific">Nocardia otitidiscaviarum</name>
    <dbReference type="NCBI Taxonomy" id="1823"/>
    <lineage>
        <taxon>Bacteria</taxon>
        <taxon>Bacillati</taxon>
        <taxon>Actinomycetota</taxon>
        <taxon>Actinomycetes</taxon>
        <taxon>Mycobacteriales</taxon>
        <taxon>Nocardiaceae</taxon>
        <taxon>Nocardia</taxon>
    </lineage>
</organism>
<feature type="compositionally biased region" description="Low complexity" evidence="1">
    <location>
        <begin position="377"/>
        <end position="389"/>
    </location>
</feature>
<accession>A0A378Y6V7</accession>
<keyword evidence="3" id="KW-1185">Reference proteome</keyword>
<dbReference type="RefSeq" id="WP_147286982.1">
    <property type="nucleotide sequence ID" value="NZ_UGRY01000002.1"/>
</dbReference>
<dbReference type="OrthoDB" id="4521241at2"/>
<feature type="compositionally biased region" description="Acidic residues" evidence="1">
    <location>
        <begin position="391"/>
        <end position="400"/>
    </location>
</feature>